<name>A0A419ENB2_9BACT</name>
<evidence type="ECO:0000313" key="2">
    <source>
        <dbReference type="EMBL" id="RJP64262.1"/>
    </source>
</evidence>
<dbReference type="Gene3D" id="3.30.1340.30">
    <property type="match status" value="3"/>
</dbReference>
<feature type="domain" description="BON" evidence="1">
    <location>
        <begin position="216"/>
        <end position="283"/>
    </location>
</feature>
<dbReference type="PANTHER" id="PTHR34606:SF15">
    <property type="entry name" value="BON DOMAIN-CONTAINING PROTEIN"/>
    <property type="match status" value="1"/>
</dbReference>
<gene>
    <name evidence="2" type="ORF">C4532_19385</name>
</gene>
<dbReference type="EMBL" id="QZKI01000142">
    <property type="protein sequence ID" value="RJP64262.1"/>
    <property type="molecule type" value="Genomic_DNA"/>
</dbReference>
<comment type="caution">
    <text evidence="2">The sequence shown here is derived from an EMBL/GenBank/DDBJ whole genome shotgun (WGS) entry which is preliminary data.</text>
</comment>
<sequence length="283" mass="30107">MVRKALLILLALGAVAVAVLSYMKYYGRKDVTGLLTNTGKDVTVLLNDTRLTASVKTALSLNRHLKNAEIDVSITSGIVKLSGTVATEIQKQLAEEIALTVKGVTGVQNDLAVSRVLALKPPEQERTWGEKLDDLTIDAAVKTALMLNENVNARNIAVSSRRGEVTLTGSVASPAEAELARKIAEDVDGVVSVNVELTIEGAGAEASKQSFAEKIDDARIVTQVRAALMVNRNIDASEIEVASKDGIVTLTGIVHNGAEKDLANKIAEDCWGVQGVVNELRIK</sequence>
<accession>A0A419ENB2</accession>
<dbReference type="SMART" id="SM00749">
    <property type="entry name" value="BON"/>
    <property type="match status" value="3"/>
</dbReference>
<dbReference type="InterPro" id="IPR051686">
    <property type="entry name" value="Lipoprotein_DolP"/>
</dbReference>
<proteinExistence type="predicted"/>
<feature type="domain" description="BON" evidence="1">
    <location>
        <begin position="133"/>
        <end position="201"/>
    </location>
</feature>
<reference evidence="2 3" key="1">
    <citation type="journal article" date="2017" name="ISME J.">
        <title>Energy and carbon metabolisms in a deep terrestrial subsurface fluid microbial community.</title>
        <authorList>
            <person name="Momper L."/>
            <person name="Jungbluth S.P."/>
            <person name="Lee M.D."/>
            <person name="Amend J.P."/>
        </authorList>
    </citation>
    <scope>NUCLEOTIDE SEQUENCE [LARGE SCALE GENOMIC DNA]</scope>
    <source>
        <strain evidence="2">SURF_17</strain>
    </source>
</reference>
<dbReference type="AlphaFoldDB" id="A0A419ENB2"/>
<dbReference type="InterPro" id="IPR007055">
    <property type="entry name" value="BON_dom"/>
</dbReference>
<dbReference type="PROSITE" id="PS50914">
    <property type="entry name" value="BON"/>
    <property type="match status" value="3"/>
</dbReference>
<dbReference type="Proteomes" id="UP000285961">
    <property type="component" value="Unassembled WGS sequence"/>
</dbReference>
<dbReference type="Pfam" id="PF04972">
    <property type="entry name" value="BON"/>
    <property type="match status" value="3"/>
</dbReference>
<organism evidence="2 3">
    <name type="scientific">Candidatus Abyssobacteria bacterium SURF_17</name>
    <dbReference type="NCBI Taxonomy" id="2093361"/>
    <lineage>
        <taxon>Bacteria</taxon>
        <taxon>Pseudomonadati</taxon>
        <taxon>Candidatus Hydrogenedentota</taxon>
        <taxon>Candidatus Abyssobacteria</taxon>
    </lineage>
</organism>
<protein>
    <submittedName>
        <fullName evidence="2">BON domain-containing protein</fullName>
    </submittedName>
</protein>
<dbReference type="PANTHER" id="PTHR34606">
    <property type="entry name" value="BON DOMAIN-CONTAINING PROTEIN"/>
    <property type="match status" value="1"/>
</dbReference>
<dbReference type="InterPro" id="IPR014004">
    <property type="entry name" value="Transpt-assoc_nodulatn_dom_bac"/>
</dbReference>
<evidence type="ECO:0000313" key="3">
    <source>
        <dbReference type="Proteomes" id="UP000285961"/>
    </source>
</evidence>
<evidence type="ECO:0000259" key="1">
    <source>
        <dbReference type="PROSITE" id="PS50914"/>
    </source>
</evidence>
<feature type="domain" description="BON" evidence="1">
    <location>
        <begin position="47"/>
        <end position="115"/>
    </location>
</feature>